<proteinExistence type="predicted"/>
<feature type="compositionally biased region" description="Basic and acidic residues" evidence="1">
    <location>
        <begin position="35"/>
        <end position="44"/>
    </location>
</feature>
<dbReference type="Proteomes" id="UP000807159">
    <property type="component" value="Chromosome 1"/>
</dbReference>
<reference evidence="2" key="1">
    <citation type="journal article" date="2021" name="J. Hered.">
        <title>Genome Assembly of Salicaceae Populus deltoides (Eastern Cottonwood) I-69 Based on Nanopore Sequencing and Hi-C Technologies.</title>
        <authorList>
            <person name="Bai S."/>
            <person name="Wu H."/>
            <person name="Zhang J."/>
            <person name="Pan Z."/>
            <person name="Zhao W."/>
            <person name="Li Z."/>
            <person name="Tong C."/>
        </authorList>
    </citation>
    <scope>NUCLEOTIDE SEQUENCE</scope>
    <source>
        <tissue evidence="2">Leaf</tissue>
    </source>
</reference>
<comment type="caution">
    <text evidence="2">The sequence shown here is derived from an EMBL/GenBank/DDBJ whole genome shotgun (WGS) entry which is preliminary data.</text>
</comment>
<keyword evidence="3" id="KW-1185">Reference proteome</keyword>
<gene>
    <name evidence="2" type="ORF">H0E87_000508</name>
</gene>
<name>A0A8T2ZPI9_POPDE</name>
<evidence type="ECO:0000313" key="3">
    <source>
        <dbReference type="Proteomes" id="UP000807159"/>
    </source>
</evidence>
<feature type="compositionally biased region" description="Polar residues" evidence="1">
    <location>
        <begin position="58"/>
        <end position="85"/>
    </location>
</feature>
<dbReference type="EMBL" id="JACEGQ020000001">
    <property type="protein sequence ID" value="KAH8518692.1"/>
    <property type="molecule type" value="Genomic_DNA"/>
</dbReference>
<accession>A0A8T2ZPI9</accession>
<sequence>MVKRAHPSVFSDEGTIVNPVISQPSRDPCPNVERAVTRSREAIRRGKKAKLLPRHETSSQYELASNAKTILNNSSEFDSTGNGKSKNVPPEPPSAKSSRGYMTRSKGLLPLALHDTGLGIFTGQ</sequence>
<dbReference type="AlphaFoldDB" id="A0A8T2ZPI9"/>
<protein>
    <submittedName>
        <fullName evidence="2">Uncharacterized protein</fullName>
    </submittedName>
</protein>
<organism evidence="2 3">
    <name type="scientific">Populus deltoides</name>
    <name type="common">Eastern poplar</name>
    <name type="synonym">Eastern cottonwood</name>
    <dbReference type="NCBI Taxonomy" id="3696"/>
    <lineage>
        <taxon>Eukaryota</taxon>
        <taxon>Viridiplantae</taxon>
        <taxon>Streptophyta</taxon>
        <taxon>Embryophyta</taxon>
        <taxon>Tracheophyta</taxon>
        <taxon>Spermatophyta</taxon>
        <taxon>Magnoliopsida</taxon>
        <taxon>eudicotyledons</taxon>
        <taxon>Gunneridae</taxon>
        <taxon>Pentapetalae</taxon>
        <taxon>rosids</taxon>
        <taxon>fabids</taxon>
        <taxon>Malpighiales</taxon>
        <taxon>Salicaceae</taxon>
        <taxon>Saliceae</taxon>
        <taxon>Populus</taxon>
    </lineage>
</organism>
<evidence type="ECO:0000313" key="2">
    <source>
        <dbReference type="EMBL" id="KAH8518692.1"/>
    </source>
</evidence>
<evidence type="ECO:0000256" key="1">
    <source>
        <dbReference type="SAM" id="MobiDB-lite"/>
    </source>
</evidence>
<feature type="region of interest" description="Disordered" evidence="1">
    <location>
        <begin position="1"/>
        <end position="103"/>
    </location>
</feature>